<evidence type="ECO:0000256" key="1">
    <source>
        <dbReference type="SAM" id="MobiDB-lite"/>
    </source>
</evidence>
<reference evidence="2" key="1">
    <citation type="submission" date="2020-03" db="EMBL/GenBank/DDBJ databases">
        <title>The deep terrestrial virosphere.</title>
        <authorList>
            <person name="Holmfeldt K."/>
            <person name="Nilsson E."/>
            <person name="Simone D."/>
            <person name="Lopez-Fernandez M."/>
            <person name="Wu X."/>
            <person name="de Brujin I."/>
            <person name="Lundin D."/>
            <person name="Andersson A."/>
            <person name="Bertilsson S."/>
            <person name="Dopson M."/>
        </authorList>
    </citation>
    <scope>NUCLEOTIDE SEQUENCE</scope>
    <source>
        <strain evidence="2">MM415B05509</strain>
    </source>
</reference>
<evidence type="ECO:0000313" key="2">
    <source>
        <dbReference type="EMBL" id="QJA95257.1"/>
    </source>
</evidence>
<feature type="compositionally biased region" description="Basic and acidic residues" evidence="1">
    <location>
        <begin position="244"/>
        <end position="266"/>
    </location>
</feature>
<accession>A0A6M3LIW9</accession>
<name>A0A6M3LIW9_9ZZZZ</name>
<feature type="region of interest" description="Disordered" evidence="1">
    <location>
        <begin position="244"/>
        <end position="288"/>
    </location>
</feature>
<dbReference type="EMBL" id="MT143299">
    <property type="protein sequence ID" value="QJA95257.1"/>
    <property type="molecule type" value="Genomic_DNA"/>
</dbReference>
<feature type="compositionally biased region" description="Acidic residues" evidence="1">
    <location>
        <begin position="267"/>
        <end position="288"/>
    </location>
</feature>
<organism evidence="2">
    <name type="scientific">viral metagenome</name>
    <dbReference type="NCBI Taxonomy" id="1070528"/>
    <lineage>
        <taxon>unclassified sequences</taxon>
        <taxon>metagenomes</taxon>
        <taxon>organismal metagenomes</taxon>
    </lineage>
</organism>
<dbReference type="AlphaFoldDB" id="A0A6M3LIW9"/>
<proteinExistence type="predicted"/>
<protein>
    <submittedName>
        <fullName evidence="2">Uncharacterized protein</fullName>
    </submittedName>
</protein>
<gene>
    <name evidence="2" type="ORF">MM415B05509_0007</name>
</gene>
<sequence>MEKKMNEVAKRDDGGQLIADIVLNGDLSRLKPEQKVEYYNRFCESLGLNPLTRPFQYIKLSGKEVLYATKDATEQLRKLNGVSITDIKRDPVGDVCLVTVHGVDKTGRTDVATGAVPMVYPERYKDKSGNWVNHPRAGKSLTGDDLANALMKTETKAKRRLTLSICGLGILDETELETIPDAKPVKVALAEREIPDMDVARQTLNKLIEGYRDVLSDAFITACEIDADGADIDKMREICVSVKEEGRKARKEAEREEAKDAAREDGITNDDLAEPELPDGAETELDIF</sequence>